<dbReference type="NCBIfam" id="TIGR02167">
    <property type="entry name" value="Liste_lipo_26"/>
    <property type="match status" value="10"/>
</dbReference>
<dbReference type="InterPro" id="IPR011889">
    <property type="entry name" value="Liste_lipo_26"/>
</dbReference>
<sequence length="507" mass="56226">MQVKRFLAVVMSLCMVAGTVSYGAPVITNEITAQAAEAEASCYSFDAETGVLTLRGEIDGDAIRGFSYKKDVKSVIAEEGTVFPEDCNHLFYHFINCTSMDLSNVDTSNVTDMESMFADCNNLTALDVSSFDTSNVTKMDFMFTFCEGLTELDVSGFDTSKVTTTVYMFAFCQNLTSLDLSGFDTSNVTEMSCMFNCCENLTTLDLSSFDTSNVLYMNSMFDNCQRLIALDLSGFDTSNVLGMIRMFRHCANLRSLDLSSFDTSNVTDMCFMFQHCYGLRSLDVSGFDTSNVTDMNYMFSDCHMLTSLDVSGFDTSNVTDMREVFSTCHMLTSLDLSGFDTSNVTDMSDMFSCCDHLKTLTLGENFKIIKEEAELPNGEGWVNVKVPSNVVSGSGKYAVIKNDGKNTYVCDAIIKNTYPKNIIVEYSGIYHQVRFRWDKVEGAEQYGVAVYLAGKWKVQAQNITGTSYSSPKNLTPGKFYRVAIAAKVNGSWDVTNAIKNAVYVYTH</sequence>
<name>A0A1I1M101_RUMAL</name>
<dbReference type="EMBL" id="FOKQ01000020">
    <property type="protein sequence ID" value="SFC76263.1"/>
    <property type="molecule type" value="Genomic_DNA"/>
</dbReference>
<dbReference type="InterPro" id="IPR050328">
    <property type="entry name" value="Dev_Immune_Receptor"/>
</dbReference>
<dbReference type="PANTHER" id="PTHR24373:SF275">
    <property type="entry name" value="TIR DOMAIN-CONTAINING PROTEIN"/>
    <property type="match status" value="1"/>
</dbReference>
<proteinExistence type="predicted"/>
<dbReference type="Pfam" id="PF03382">
    <property type="entry name" value="DUF285"/>
    <property type="match status" value="2"/>
</dbReference>
<feature type="chain" id="PRO_5010381406" evidence="2">
    <location>
        <begin position="24"/>
        <end position="507"/>
    </location>
</feature>
<dbReference type="InterPro" id="IPR032675">
    <property type="entry name" value="LRR_dom_sf"/>
</dbReference>
<protein>
    <submittedName>
        <fullName evidence="3">Surface protein</fullName>
    </submittedName>
</protein>
<dbReference type="PANTHER" id="PTHR24373">
    <property type="entry name" value="SLIT RELATED LEUCINE-RICH REPEAT NEURONAL PROTEIN"/>
    <property type="match status" value="1"/>
</dbReference>
<accession>A0A1I1M101</accession>
<dbReference type="AlphaFoldDB" id="A0A1I1M101"/>
<dbReference type="RefSeq" id="WP_074961998.1">
    <property type="nucleotide sequence ID" value="NZ_FOKQ01000020.1"/>
</dbReference>
<gene>
    <name evidence="3" type="ORF">SAMN02910406_02335</name>
</gene>
<reference evidence="3 4" key="1">
    <citation type="submission" date="2016-10" db="EMBL/GenBank/DDBJ databases">
        <authorList>
            <person name="de Groot N.N."/>
        </authorList>
    </citation>
    <scope>NUCLEOTIDE SEQUENCE [LARGE SCALE GENOMIC DNA]</scope>
    <source>
        <strain evidence="3 4">AR67</strain>
    </source>
</reference>
<evidence type="ECO:0000256" key="1">
    <source>
        <dbReference type="ARBA" id="ARBA00022729"/>
    </source>
</evidence>
<feature type="signal peptide" evidence="2">
    <location>
        <begin position="1"/>
        <end position="23"/>
    </location>
</feature>
<dbReference type="InterPro" id="IPR005046">
    <property type="entry name" value="DUF285"/>
</dbReference>
<evidence type="ECO:0000313" key="4">
    <source>
        <dbReference type="Proteomes" id="UP000182192"/>
    </source>
</evidence>
<dbReference type="SUPFAM" id="SSF52058">
    <property type="entry name" value="L domain-like"/>
    <property type="match status" value="1"/>
</dbReference>
<dbReference type="Gene3D" id="3.80.10.10">
    <property type="entry name" value="Ribonuclease Inhibitor"/>
    <property type="match status" value="2"/>
</dbReference>
<dbReference type="OrthoDB" id="5847479at2"/>
<organism evidence="3 4">
    <name type="scientific">Ruminococcus albus</name>
    <dbReference type="NCBI Taxonomy" id="1264"/>
    <lineage>
        <taxon>Bacteria</taxon>
        <taxon>Bacillati</taxon>
        <taxon>Bacillota</taxon>
        <taxon>Clostridia</taxon>
        <taxon>Eubacteriales</taxon>
        <taxon>Oscillospiraceae</taxon>
        <taxon>Ruminococcus</taxon>
    </lineage>
</organism>
<keyword evidence="1 2" id="KW-0732">Signal</keyword>
<evidence type="ECO:0000256" key="2">
    <source>
        <dbReference type="SAM" id="SignalP"/>
    </source>
</evidence>
<evidence type="ECO:0000313" key="3">
    <source>
        <dbReference type="EMBL" id="SFC76263.1"/>
    </source>
</evidence>
<dbReference type="Proteomes" id="UP000182192">
    <property type="component" value="Unassembled WGS sequence"/>
</dbReference>